<proteinExistence type="predicted"/>
<dbReference type="Gene3D" id="1.50.10.20">
    <property type="match status" value="1"/>
</dbReference>
<dbReference type="RefSeq" id="WP_281905346.1">
    <property type="nucleotide sequence ID" value="NZ_BSDI01000081.1"/>
</dbReference>
<name>A0ABQ5RA68_9ACTN</name>
<evidence type="ECO:0000313" key="2">
    <source>
        <dbReference type="EMBL" id="GLI03280.1"/>
    </source>
</evidence>
<sequence length="552" mass="59560">MTEDGVDVEAAARELVIDLMVEPRGRVSPSVYETGRVVTHAPWLVGHAARMRYLTAAQRSDGGWGGPDGYALAPTLSAVEALLATLRRYDAGAERVVPADRLLKAADRGLVMLADRAWGRGALSTPDMPAVDLIVPALTTAVNSDLERLAVEPIEGLDQWAGRRLALPSGMDHRRLDGVRAMLRSGAQVPTKLLHALEVVADLAAEAPGISPLPFGTIGASPAATAAWLGTVEPPNPYDPARRYLEGVARQQRGPVPCAAPITVFERAWALGWLAQVGVPMTVPDALLLSLHAAVRPGGTPAGPGLPSDADTTSMALYTLGLLGVRYEPHSLWAYETDSHFCTWQGEDGESATVNAHVLEAFGQHVAMSGGEAGQRYVPVMGKVTHWLCERQLSDGRWLDRWHASPYYATASCALALDRFGMGRTAVAAVDRAVEWVLATQRSDGSWGWRNGTAEETAYAMRILLTRFTDVVDHAVSRAYSYLRRSIRGRPSSRLADPPQWHDKDLYLPVLIVRSAVLAALYQAQHRLGGDAVRKMSDVDNDEGLRGASARC</sequence>
<dbReference type="InterPro" id="IPR050148">
    <property type="entry name" value="Terpene_synthase-like"/>
</dbReference>
<evidence type="ECO:0000259" key="1">
    <source>
        <dbReference type="Pfam" id="PF13243"/>
    </source>
</evidence>
<accession>A0ABQ5RA68</accession>
<dbReference type="Pfam" id="PF13243">
    <property type="entry name" value="SQHop_cyclase_C"/>
    <property type="match status" value="1"/>
</dbReference>
<comment type="caution">
    <text evidence="2">The sequence shown here is derived from an EMBL/GenBank/DDBJ whole genome shotgun (WGS) entry which is preliminary data.</text>
</comment>
<dbReference type="Gene3D" id="1.50.10.160">
    <property type="match status" value="1"/>
</dbReference>
<dbReference type="InterPro" id="IPR032696">
    <property type="entry name" value="SQ_cyclase_C"/>
</dbReference>
<dbReference type="PANTHER" id="PTHR31739">
    <property type="entry name" value="ENT-COPALYL DIPHOSPHATE SYNTHASE, CHLOROPLASTIC"/>
    <property type="match status" value="1"/>
</dbReference>
<dbReference type="InterPro" id="IPR008930">
    <property type="entry name" value="Terpenoid_cyclase/PrenylTrfase"/>
</dbReference>
<feature type="domain" description="Squalene cyclase C-terminal" evidence="1">
    <location>
        <begin position="348"/>
        <end position="459"/>
    </location>
</feature>
<gene>
    <name evidence="2" type="ORF">Pa4123_85580</name>
</gene>
<reference evidence="2" key="1">
    <citation type="submission" date="2022-12" db="EMBL/GenBank/DDBJ databases">
        <title>New Phytohabitans aurantiacus sp. RD004123 nov., an actinomycete isolated from soil.</title>
        <authorList>
            <person name="Triningsih D.W."/>
            <person name="Harunari E."/>
            <person name="Igarashi Y."/>
        </authorList>
    </citation>
    <scope>NUCLEOTIDE SEQUENCE</scope>
    <source>
        <strain evidence="2">RD004123</strain>
    </source>
</reference>
<dbReference type="Proteomes" id="UP001144280">
    <property type="component" value="Unassembled WGS sequence"/>
</dbReference>
<dbReference type="SUPFAM" id="SSF48239">
    <property type="entry name" value="Terpenoid cyclases/Protein prenyltransferases"/>
    <property type="match status" value="1"/>
</dbReference>
<evidence type="ECO:0000313" key="3">
    <source>
        <dbReference type="Proteomes" id="UP001144280"/>
    </source>
</evidence>
<keyword evidence="3" id="KW-1185">Reference proteome</keyword>
<organism evidence="2 3">
    <name type="scientific">Phytohabitans aurantiacus</name>
    <dbReference type="NCBI Taxonomy" id="3016789"/>
    <lineage>
        <taxon>Bacteria</taxon>
        <taxon>Bacillati</taxon>
        <taxon>Actinomycetota</taxon>
        <taxon>Actinomycetes</taxon>
        <taxon>Micromonosporales</taxon>
        <taxon>Micromonosporaceae</taxon>
    </lineage>
</organism>
<protein>
    <recommendedName>
        <fullName evidence="1">Squalene cyclase C-terminal domain-containing protein</fullName>
    </recommendedName>
</protein>
<dbReference type="PANTHER" id="PTHR31739:SF25">
    <property type="entry name" value="(E,E)-GERANYLLINALOOL SYNTHASE"/>
    <property type="match status" value="1"/>
</dbReference>
<dbReference type="EMBL" id="BSDI01000081">
    <property type="protein sequence ID" value="GLI03280.1"/>
    <property type="molecule type" value="Genomic_DNA"/>
</dbReference>